<dbReference type="InterPro" id="IPR050613">
    <property type="entry name" value="Sec_Metabolite_Reg"/>
</dbReference>
<feature type="non-terminal residue" evidence="5">
    <location>
        <position position="549"/>
    </location>
</feature>
<dbReference type="OrthoDB" id="5344325at2759"/>
<dbReference type="GO" id="GO:0003677">
    <property type="term" value="F:DNA binding"/>
    <property type="evidence" value="ECO:0007669"/>
    <property type="project" value="InterPro"/>
</dbReference>
<dbReference type="OMA" id="HLLNIQW"/>
<dbReference type="CDD" id="cd00067">
    <property type="entry name" value="GAL4"/>
    <property type="match status" value="1"/>
</dbReference>
<dbReference type="GO" id="GO:0005634">
    <property type="term" value="C:nucleus"/>
    <property type="evidence" value="ECO:0007669"/>
    <property type="project" value="UniProtKB-SubCell"/>
</dbReference>
<dbReference type="GO" id="GO:0008270">
    <property type="term" value="F:zinc ion binding"/>
    <property type="evidence" value="ECO:0007669"/>
    <property type="project" value="InterPro"/>
</dbReference>
<dbReference type="SUPFAM" id="SSF57701">
    <property type="entry name" value="Zn2/Cys6 DNA-binding domain"/>
    <property type="match status" value="1"/>
</dbReference>
<dbReference type="InterPro" id="IPR001138">
    <property type="entry name" value="Zn2Cys6_DnaBD"/>
</dbReference>
<dbReference type="PROSITE" id="PS00463">
    <property type="entry name" value="ZN2_CY6_FUNGAL_1"/>
    <property type="match status" value="1"/>
</dbReference>
<proteinExistence type="predicted"/>
<gene>
    <name evidence="5" type="ORF">TRIATDRAFT_44933</name>
</gene>
<evidence type="ECO:0000259" key="4">
    <source>
        <dbReference type="PROSITE" id="PS50048"/>
    </source>
</evidence>
<dbReference type="GO" id="GO:0000981">
    <property type="term" value="F:DNA-binding transcription factor activity, RNA polymerase II-specific"/>
    <property type="evidence" value="ECO:0007669"/>
    <property type="project" value="InterPro"/>
</dbReference>
<dbReference type="GO" id="GO:0006351">
    <property type="term" value="P:DNA-templated transcription"/>
    <property type="evidence" value="ECO:0007669"/>
    <property type="project" value="InterPro"/>
</dbReference>
<organism evidence="5 6">
    <name type="scientific">Hypocrea atroviridis (strain ATCC 20476 / IMI 206040)</name>
    <name type="common">Trichoderma atroviride</name>
    <dbReference type="NCBI Taxonomy" id="452589"/>
    <lineage>
        <taxon>Eukaryota</taxon>
        <taxon>Fungi</taxon>
        <taxon>Dikarya</taxon>
        <taxon>Ascomycota</taxon>
        <taxon>Pezizomycotina</taxon>
        <taxon>Sordariomycetes</taxon>
        <taxon>Hypocreomycetidae</taxon>
        <taxon>Hypocreales</taxon>
        <taxon>Hypocreaceae</taxon>
        <taxon>Trichoderma</taxon>
    </lineage>
</organism>
<evidence type="ECO:0000313" key="5">
    <source>
        <dbReference type="EMBL" id="EHK50229.1"/>
    </source>
</evidence>
<protein>
    <recommendedName>
        <fullName evidence="4">Zn(2)-C6 fungal-type domain-containing protein</fullName>
    </recommendedName>
</protein>
<dbReference type="HOGENOM" id="CLU_012800_3_1_1"/>
<comment type="caution">
    <text evidence="5">The sequence shown here is derived from an EMBL/GenBank/DDBJ whole genome shotgun (WGS) entry which is preliminary data.</text>
</comment>
<dbReference type="eggNOG" id="ENOG502S8A9">
    <property type="taxonomic scope" value="Eukaryota"/>
</dbReference>
<reference evidence="5 6" key="1">
    <citation type="journal article" date="2011" name="Genome Biol.">
        <title>Comparative genome sequence analysis underscores mycoparasitism as the ancestral life style of Trichoderma.</title>
        <authorList>
            <person name="Kubicek C.P."/>
            <person name="Herrera-Estrella A."/>
            <person name="Seidl-Seiboth V."/>
            <person name="Martinez D.A."/>
            <person name="Druzhinina I.S."/>
            <person name="Thon M."/>
            <person name="Zeilinger S."/>
            <person name="Casas-Flores S."/>
            <person name="Horwitz B.A."/>
            <person name="Mukherjee P.K."/>
            <person name="Mukherjee M."/>
            <person name="Kredics L."/>
            <person name="Alcaraz L.D."/>
            <person name="Aerts A."/>
            <person name="Antal Z."/>
            <person name="Atanasova L."/>
            <person name="Cervantes-Badillo M.G."/>
            <person name="Challacombe J."/>
            <person name="Chertkov O."/>
            <person name="McCluskey K."/>
            <person name="Coulpier F."/>
            <person name="Deshpande N."/>
            <person name="von Doehren H."/>
            <person name="Ebbole D.J."/>
            <person name="Esquivel-Naranjo E.U."/>
            <person name="Fekete E."/>
            <person name="Flipphi M."/>
            <person name="Glaser F."/>
            <person name="Gomez-Rodriguez E.Y."/>
            <person name="Gruber S."/>
            <person name="Han C."/>
            <person name="Henrissat B."/>
            <person name="Hermosa R."/>
            <person name="Hernandez-Onate M."/>
            <person name="Karaffa L."/>
            <person name="Kosti I."/>
            <person name="Le Crom S."/>
            <person name="Lindquist E."/>
            <person name="Lucas S."/>
            <person name="Luebeck M."/>
            <person name="Luebeck P.S."/>
            <person name="Margeot A."/>
            <person name="Metz B."/>
            <person name="Misra M."/>
            <person name="Nevalainen H."/>
            <person name="Omann M."/>
            <person name="Packer N."/>
            <person name="Perrone G."/>
            <person name="Uresti-Rivera E.E."/>
            <person name="Salamov A."/>
            <person name="Schmoll M."/>
            <person name="Seiboth B."/>
            <person name="Shapiro H."/>
            <person name="Sukno S."/>
            <person name="Tamayo-Ramos J.A."/>
            <person name="Tisch D."/>
            <person name="Wiest A."/>
            <person name="Wilkinson H.H."/>
            <person name="Zhang M."/>
            <person name="Coutinho P.M."/>
            <person name="Kenerley C.M."/>
            <person name="Monte E."/>
            <person name="Baker S.E."/>
            <person name="Grigoriev I.V."/>
        </authorList>
    </citation>
    <scope>NUCLEOTIDE SEQUENCE [LARGE SCALE GENOMIC DNA]</scope>
    <source>
        <strain evidence="6">ATCC 20476 / IMI 206040</strain>
    </source>
</reference>
<comment type="subcellular location">
    <subcellularLocation>
        <location evidence="1">Nucleus</location>
    </subcellularLocation>
</comment>
<feature type="domain" description="Zn(2)-C6 fungal-type" evidence="4">
    <location>
        <begin position="17"/>
        <end position="48"/>
    </location>
</feature>
<dbReference type="Gene3D" id="4.10.240.10">
    <property type="entry name" value="Zn(2)-C6 fungal-type DNA-binding domain"/>
    <property type="match status" value="1"/>
</dbReference>
<dbReference type="PANTHER" id="PTHR31001:SF84">
    <property type="entry name" value="FUNGAL SPECIFIC TRANSCRIPTION FACTOR"/>
    <property type="match status" value="1"/>
</dbReference>
<dbReference type="InterPro" id="IPR036864">
    <property type="entry name" value="Zn2-C6_fun-type_DNA-bd_sf"/>
</dbReference>
<dbReference type="EMBL" id="ABDG02000014">
    <property type="protein sequence ID" value="EHK50229.1"/>
    <property type="molecule type" value="Genomic_DNA"/>
</dbReference>
<keyword evidence="2" id="KW-0479">Metal-binding</keyword>
<evidence type="ECO:0000256" key="2">
    <source>
        <dbReference type="ARBA" id="ARBA00022723"/>
    </source>
</evidence>
<dbReference type="PANTHER" id="PTHR31001">
    <property type="entry name" value="UNCHARACTERIZED TRANSCRIPTIONAL REGULATORY PROTEIN"/>
    <property type="match status" value="1"/>
</dbReference>
<evidence type="ECO:0000256" key="1">
    <source>
        <dbReference type="ARBA" id="ARBA00004123"/>
    </source>
</evidence>
<evidence type="ECO:0000256" key="3">
    <source>
        <dbReference type="ARBA" id="ARBA00023242"/>
    </source>
</evidence>
<dbReference type="CDD" id="cd12148">
    <property type="entry name" value="fungal_TF_MHR"/>
    <property type="match status" value="1"/>
</dbReference>
<dbReference type="STRING" id="452589.G9NG17"/>
<dbReference type="PROSITE" id="PS50048">
    <property type="entry name" value="ZN2_CY6_FUNGAL_2"/>
    <property type="match status" value="1"/>
</dbReference>
<evidence type="ECO:0000313" key="6">
    <source>
        <dbReference type="Proteomes" id="UP000005426"/>
    </source>
</evidence>
<dbReference type="SMART" id="SM00906">
    <property type="entry name" value="Fungal_trans"/>
    <property type="match status" value="1"/>
</dbReference>
<dbReference type="InterPro" id="IPR007219">
    <property type="entry name" value="XnlR_reg_dom"/>
</dbReference>
<dbReference type="AlphaFoldDB" id="G9NG17"/>
<dbReference type="Pfam" id="PF04082">
    <property type="entry name" value="Fungal_trans"/>
    <property type="match status" value="1"/>
</dbReference>
<keyword evidence="3" id="KW-0539">Nucleus</keyword>
<keyword evidence="6" id="KW-1185">Reference proteome</keyword>
<sequence>MTALEESLAGPKRHRNSCFQCKRRKQKCDRIWPCTPCATRTESMSCSFSGTGAASRRSIAKNSKAARKIRRRKLVAAAERASLQTEETSTTAVVQAADEEGRLDGGHGPNEKLPPFEKRHDDQYSRLASDCEKLREALEALPQKRDRMDALVMSFFQNVNPHYSLIHQAEFAAEYAAWWEKRAKNEPLPVPWTCLLLTLCACACQHLPVDIQEKLEEMFHAKCQDLTEKYHYHARMLYAVIPEGQYYRHNVMWMLHSTYWYKAEAMFTECCHVFITAVREAQELGFNREERGEHLSSFEREMRRRAWCIIDSWDWQIASGLGRDTLIDHSMCNVQRPSLTLELDGQFSPLMHMNMQSDLVHKLAERFHSPAKITTPSEVMEYKEMIDEWMRNFPAIFALESPDTSHDKEQTWIEYHRYYNYTMGFMMLLNPFRAHMKQRFEQDTPEEQLKLRTIAVNLSIRLVKVLDDWVNYLTFRDGRFHFIIFSLVDAATMLADVIRNDKAGTATRRYEMYQTLEKARLLQGKLQCLSQSADKGFRIVSKIFKKLMK</sequence>
<dbReference type="Proteomes" id="UP000005426">
    <property type="component" value="Unassembled WGS sequence"/>
</dbReference>
<name>G9NG17_HYPAI</name>
<accession>G9NG17</accession>